<dbReference type="Gene3D" id="3.30.40.10">
    <property type="entry name" value="Zinc/RING finger domain, C3HC4 (zinc finger)"/>
    <property type="match status" value="1"/>
</dbReference>
<feature type="compositionally biased region" description="Basic and acidic residues" evidence="5">
    <location>
        <begin position="202"/>
        <end position="213"/>
    </location>
</feature>
<dbReference type="Pfam" id="PF13920">
    <property type="entry name" value="zf-C3HC4_3"/>
    <property type="match status" value="1"/>
</dbReference>
<evidence type="ECO:0000259" key="7">
    <source>
        <dbReference type="PROSITE" id="PS50089"/>
    </source>
</evidence>
<dbReference type="InterPro" id="IPR051652">
    <property type="entry name" value="MDM2_MDM4_MUL1"/>
</dbReference>
<gene>
    <name evidence="8" type="ORF">CPEL01642_LOCUS7800</name>
</gene>
<dbReference type="PANTHER" id="PTHR12183">
    <property type="entry name" value="MITOCHONDRIAL UBIQUITIN LIGASE ACTIVATOR OF NFKB 1"/>
    <property type="match status" value="1"/>
</dbReference>
<keyword evidence="3" id="KW-0862">Zinc</keyword>
<feature type="compositionally biased region" description="Basic and acidic residues" evidence="5">
    <location>
        <begin position="221"/>
        <end position="253"/>
    </location>
</feature>
<feature type="transmembrane region" description="Helical" evidence="6">
    <location>
        <begin position="40"/>
        <end position="60"/>
    </location>
</feature>
<accession>A0A7S0PZ46</accession>
<feature type="region of interest" description="Disordered" evidence="5">
    <location>
        <begin position="177"/>
        <end position="305"/>
    </location>
</feature>
<dbReference type="GO" id="GO:0004842">
    <property type="term" value="F:ubiquitin-protein transferase activity"/>
    <property type="evidence" value="ECO:0007669"/>
    <property type="project" value="TreeGrafter"/>
</dbReference>
<dbReference type="InterPro" id="IPR001841">
    <property type="entry name" value="Znf_RING"/>
</dbReference>
<feature type="compositionally biased region" description="Basic and acidic residues" evidence="5">
    <location>
        <begin position="288"/>
        <end position="305"/>
    </location>
</feature>
<evidence type="ECO:0000256" key="2">
    <source>
        <dbReference type="ARBA" id="ARBA00022771"/>
    </source>
</evidence>
<name>A0A7S0PZ46_9EUKA</name>
<sequence length="475" mass="50908">MPSEGGPVGWDSGGGIETSTSERRNASELSELIRFAQRGGLFACTAGGATSALFLLPVAFSARSCTLEEVLPAGVLAIGCTLMGLALSNELYWQNRRIRRRLQRLLAAAPAMVCGGVVGIFIAPKSSFAGILGMIVGFALKMRSDFLFAGLSRALSFCRGALSFCRGTLQLVRALQHSERERDGAPPAPRPQLRPKGRRGKQTAEEDAERRQAMEAARAVRLAERVKREAEQAVQDAREKKQAEEEGRREARRLARRGVLVGPPSKGRSQGGPAKKEEEAIGEAPTWDGRKEGRRTQSGRRKELLRKELQAEAAAKEEAERAAQRAALKAAQKEARREAWRAAHRAAEEIEKAATQLASEATSSALLQPSNAEAASHEGAVPTNACAATAAVAAPTAMETPMTLPTATAPAAPSEESPRPEAAADGVECAVCLERPRGVLFFPCGHVITCIECAQKVQDCPTCRQSISQKIRAFL</sequence>
<feature type="compositionally biased region" description="Gly residues" evidence="5">
    <location>
        <begin position="1"/>
        <end position="16"/>
    </location>
</feature>
<dbReference type="PROSITE" id="PS50089">
    <property type="entry name" value="ZF_RING_2"/>
    <property type="match status" value="1"/>
</dbReference>
<dbReference type="GO" id="GO:0016567">
    <property type="term" value="P:protein ubiquitination"/>
    <property type="evidence" value="ECO:0007669"/>
    <property type="project" value="TreeGrafter"/>
</dbReference>
<dbReference type="InterPro" id="IPR013083">
    <property type="entry name" value="Znf_RING/FYVE/PHD"/>
</dbReference>
<evidence type="ECO:0000256" key="1">
    <source>
        <dbReference type="ARBA" id="ARBA00022723"/>
    </source>
</evidence>
<feature type="domain" description="RING-type" evidence="7">
    <location>
        <begin position="429"/>
        <end position="464"/>
    </location>
</feature>
<keyword evidence="6" id="KW-0812">Transmembrane</keyword>
<keyword evidence="6" id="KW-1133">Transmembrane helix</keyword>
<protein>
    <recommendedName>
        <fullName evidence="7">RING-type domain-containing protein</fullName>
    </recommendedName>
</protein>
<feature type="region of interest" description="Disordered" evidence="5">
    <location>
        <begin position="312"/>
        <end position="331"/>
    </location>
</feature>
<dbReference type="EMBL" id="HBEY01016113">
    <property type="protein sequence ID" value="CAD8604465.1"/>
    <property type="molecule type" value="Transcribed_RNA"/>
</dbReference>
<evidence type="ECO:0000256" key="3">
    <source>
        <dbReference type="ARBA" id="ARBA00022833"/>
    </source>
</evidence>
<organism evidence="8">
    <name type="scientific">Coccolithus braarudii</name>
    <dbReference type="NCBI Taxonomy" id="221442"/>
    <lineage>
        <taxon>Eukaryota</taxon>
        <taxon>Haptista</taxon>
        <taxon>Haptophyta</taxon>
        <taxon>Prymnesiophyceae</taxon>
        <taxon>Coccolithales</taxon>
        <taxon>Coccolithaceae</taxon>
        <taxon>Coccolithus</taxon>
    </lineage>
</organism>
<feature type="transmembrane region" description="Helical" evidence="6">
    <location>
        <begin position="72"/>
        <end position="93"/>
    </location>
</feature>
<proteinExistence type="predicted"/>
<evidence type="ECO:0000256" key="5">
    <source>
        <dbReference type="SAM" id="MobiDB-lite"/>
    </source>
</evidence>
<dbReference type="PANTHER" id="PTHR12183:SF32">
    <property type="entry name" value="MITOCHONDRIAL E3 UBIQUITIN PROTEIN LIGASE 1"/>
    <property type="match status" value="1"/>
</dbReference>
<dbReference type="AlphaFoldDB" id="A0A7S0PZ46"/>
<keyword evidence="1" id="KW-0479">Metal-binding</keyword>
<evidence type="ECO:0000256" key="4">
    <source>
        <dbReference type="PROSITE-ProRule" id="PRU00175"/>
    </source>
</evidence>
<dbReference type="SUPFAM" id="SSF57850">
    <property type="entry name" value="RING/U-box"/>
    <property type="match status" value="1"/>
</dbReference>
<keyword evidence="6" id="KW-0472">Membrane</keyword>
<keyword evidence="2 4" id="KW-0863">Zinc-finger</keyword>
<feature type="region of interest" description="Disordered" evidence="5">
    <location>
        <begin position="1"/>
        <end position="23"/>
    </location>
</feature>
<evidence type="ECO:0000256" key="6">
    <source>
        <dbReference type="SAM" id="Phobius"/>
    </source>
</evidence>
<evidence type="ECO:0000313" key="8">
    <source>
        <dbReference type="EMBL" id="CAD8604465.1"/>
    </source>
</evidence>
<feature type="compositionally biased region" description="Basic and acidic residues" evidence="5">
    <location>
        <begin position="312"/>
        <end position="323"/>
    </location>
</feature>
<reference evidence="8" key="1">
    <citation type="submission" date="2021-01" db="EMBL/GenBank/DDBJ databases">
        <authorList>
            <person name="Corre E."/>
            <person name="Pelletier E."/>
            <person name="Niang G."/>
            <person name="Scheremetjew M."/>
            <person name="Finn R."/>
            <person name="Kale V."/>
            <person name="Holt S."/>
            <person name="Cochrane G."/>
            <person name="Meng A."/>
            <person name="Brown T."/>
            <person name="Cohen L."/>
        </authorList>
    </citation>
    <scope>NUCLEOTIDE SEQUENCE</scope>
    <source>
        <strain evidence="8">PLY182g</strain>
    </source>
</reference>
<dbReference type="GO" id="GO:0008270">
    <property type="term" value="F:zinc ion binding"/>
    <property type="evidence" value="ECO:0007669"/>
    <property type="project" value="UniProtKB-KW"/>
</dbReference>
<dbReference type="SMART" id="SM00184">
    <property type="entry name" value="RING"/>
    <property type="match status" value="1"/>
</dbReference>
<feature type="transmembrane region" description="Helical" evidence="6">
    <location>
        <begin position="105"/>
        <end position="123"/>
    </location>
</feature>